<dbReference type="EMBL" id="JAHRIO010030221">
    <property type="protein sequence ID" value="MEQ2167552.1"/>
    <property type="molecule type" value="Genomic_DNA"/>
</dbReference>
<sequence length="183" mass="21195">QTVAGDRATIPVFKEKDRLSFLEICGIRQLSHCVISKSETELWKPCPSMQSLVRSVIPYIQRFLYYHDELAEVYSELTNSNIAEKLKRLSFGQVGKLYMLYELDVADSEDPVIELQDVICLLKDEKELCIQKDHINDKLEILRFVFFPTFTSAVRLIPIPNYIKRLYSISFGFCHKPSSQCCC</sequence>
<name>A0ABV0N845_9TELE</name>
<organism evidence="1 2">
    <name type="scientific">Goodea atripinnis</name>
    <dbReference type="NCBI Taxonomy" id="208336"/>
    <lineage>
        <taxon>Eukaryota</taxon>
        <taxon>Metazoa</taxon>
        <taxon>Chordata</taxon>
        <taxon>Craniata</taxon>
        <taxon>Vertebrata</taxon>
        <taxon>Euteleostomi</taxon>
        <taxon>Actinopterygii</taxon>
        <taxon>Neopterygii</taxon>
        <taxon>Teleostei</taxon>
        <taxon>Neoteleostei</taxon>
        <taxon>Acanthomorphata</taxon>
        <taxon>Ovalentaria</taxon>
        <taxon>Atherinomorphae</taxon>
        <taxon>Cyprinodontiformes</taxon>
        <taxon>Goodeidae</taxon>
        <taxon>Goodea</taxon>
    </lineage>
</organism>
<evidence type="ECO:0000313" key="2">
    <source>
        <dbReference type="Proteomes" id="UP001476798"/>
    </source>
</evidence>
<feature type="non-terminal residue" evidence="1">
    <location>
        <position position="1"/>
    </location>
</feature>
<proteinExistence type="predicted"/>
<evidence type="ECO:0000313" key="1">
    <source>
        <dbReference type="EMBL" id="MEQ2167552.1"/>
    </source>
</evidence>
<dbReference type="Proteomes" id="UP001476798">
    <property type="component" value="Unassembled WGS sequence"/>
</dbReference>
<gene>
    <name evidence="1" type="ORF">GOODEAATRI_005249</name>
</gene>
<accession>A0ABV0N845</accession>
<reference evidence="1 2" key="1">
    <citation type="submission" date="2021-06" db="EMBL/GenBank/DDBJ databases">
        <authorList>
            <person name="Palmer J.M."/>
        </authorList>
    </citation>
    <scope>NUCLEOTIDE SEQUENCE [LARGE SCALE GENOMIC DNA]</scope>
    <source>
        <strain evidence="1 2">GA_2019</strain>
        <tissue evidence="1">Muscle</tissue>
    </source>
</reference>
<protein>
    <submittedName>
        <fullName evidence="1">Uncharacterized protein</fullName>
    </submittedName>
</protein>
<keyword evidence="2" id="KW-1185">Reference proteome</keyword>
<comment type="caution">
    <text evidence="1">The sequence shown here is derived from an EMBL/GenBank/DDBJ whole genome shotgun (WGS) entry which is preliminary data.</text>
</comment>